<feature type="compositionally biased region" description="Low complexity" evidence="1">
    <location>
        <begin position="1"/>
        <end position="13"/>
    </location>
</feature>
<feature type="region of interest" description="Disordered" evidence="1">
    <location>
        <begin position="1"/>
        <end position="33"/>
    </location>
</feature>
<proteinExistence type="predicted"/>
<feature type="compositionally biased region" description="Basic and acidic residues" evidence="1">
    <location>
        <begin position="14"/>
        <end position="23"/>
    </location>
</feature>
<accession>A0AAD5LM22</accession>
<reference evidence="2" key="1">
    <citation type="submission" date="2021-12" db="EMBL/GenBank/DDBJ databases">
        <title>Prjna785345.</title>
        <authorList>
            <person name="Rujirawat T."/>
            <person name="Krajaejun T."/>
        </authorList>
    </citation>
    <scope>NUCLEOTIDE SEQUENCE</scope>
    <source>
        <strain evidence="2">Pi057C3</strain>
    </source>
</reference>
<comment type="caution">
    <text evidence="2">The sequence shown here is derived from an EMBL/GenBank/DDBJ whole genome shotgun (WGS) entry which is preliminary data.</text>
</comment>
<sequence length="142" mass="15507">MEATRSSSLSLQLEKQESVKISEKQQAQEPAPLKNEYMINMISSVKPTSPKPGKAASVTVVPFLDMTAMDCGGDRAGPARSSGLFRSSSFNSDGTEKATVVVTLNTKKTIEFEMRSVKERAEFVERMAPLVPALLPSLRQLE</sequence>
<dbReference type="EMBL" id="JAKCXM010000037">
    <property type="protein sequence ID" value="KAJ0406039.1"/>
    <property type="molecule type" value="Genomic_DNA"/>
</dbReference>
<protein>
    <submittedName>
        <fullName evidence="2">Uncharacterized protein</fullName>
    </submittedName>
</protein>
<keyword evidence="3" id="KW-1185">Reference proteome</keyword>
<organism evidence="2 3">
    <name type="scientific">Pythium insidiosum</name>
    <name type="common">Pythiosis disease agent</name>
    <dbReference type="NCBI Taxonomy" id="114742"/>
    <lineage>
        <taxon>Eukaryota</taxon>
        <taxon>Sar</taxon>
        <taxon>Stramenopiles</taxon>
        <taxon>Oomycota</taxon>
        <taxon>Peronosporomycetes</taxon>
        <taxon>Pythiales</taxon>
        <taxon>Pythiaceae</taxon>
        <taxon>Pythium</taxon>
    </lineage>
</organism>
<evidence type="ECO:0000256" key="1">
    <source>
        <dbReference type="SAM" id="MobiDB-lite"/>
    </source>
</evidence>
<name>A0AAD5LM22_PYTIN</name>
<gene>
    <name evidence="2" type="ORF">P43SY_010095</name>
</gene>
<evidence type="ECO:0000313" key="3">
    <source>
        <dbReference type="Proteomes" id="UP001209570"/>
    </source>
</evidence>
<dbReference type="AlphaFoldDB" id="A0AAD5LM22"/>
<dbReference type="Proteomes" id="UP001209570">
    <property type="component" value="Unassembled WGS sequence"/>
</dbReference>
<evidence type="ECO:0000313" key="2">
    <source>
        <dbReference type="EMBL" id="KAJ0406039.1"/>
    </source>
</evidence>